<comment type="subcellular location">
    <subcellularLocation>
        <location evidence="1">Membrane</location>
        <topology evidence="1">Multi-pass membrane protein</topology>
    </subcellularLocation>
</comment>
<protein>
    <submittedName>
        <fullName evidence="8">General substrate transporter</fullName>
    </submittedName>
</protein>
<dbReference type="InterPro" id="IPR050360">
    <property type="entry name" value="MFS_Sugar_Transporters"/>
</dbReference>
<dbReference type="SUPFAM" id="SSF103473">
    <property type="entry name" value="MFS general substrate transporter"/>
    <property type="match status" value="1"/>
</dbReference>
<evidence type="ECO:0000256" key="6">
    <source>
        <dbReference type="SAM" id="Phobius"/>
    </source>
</evidence>
<dbReference type="EMBL" id="ML769453">
    <property type="protein sequence ID" value="KAE9400806.1"/>
    <property type="molecule type" value="Genomic_DNA"/>
</dbReference>
<evidence type="ECO:0000256" key="4">
    <source>
        <dbReference type="ARBA" id="ARBA00022989"/>
    </source>
</evidence>
<comment type="similarity">
    <text evidence="2">Belongs to the major facilitator superfamily. Sugar transporter (TC 2.A.1.1) family.</text>
</comment>
<dbReference type="OrthoDB" id="6133115at2759"/>
<organism evidence="8 9">
    <name type="scientific">Gymnopus androsaceus JB14</name>
    <dbReference type="NCBI Taxonomy" id="1447944"/>
    <lineage>
        <taxon>Eukaryota</taxon>
        <taxon>Fungi</taxon>
        <taxon>Dikarya</taxon>
        <taxon>Basidiomycota</taxon>
        <taxon>Agaricomycotina</taxon>
        <taxon>Agaricomycetes</taxon>
        <taxon>Agaricomycetidae</taxon>
        <taxon>Agaricales</taxon>
        <taxon>Marasmiineae</taxon>
        <taxon>Omphalotaceae</taxon>
        <taxon>Gymnopus</taxon>
    </lineage>
</organism>
<dbReference type="InterPro" id="IPR020846">
    <property type="entry name" value="MFS_dom"/>
</dbReference>
<feature type="transmembrane region" description="Helical" evidence="6">
    <location>
        <begin position="75"/>
        <end position="100"/>
    </location>
</feature>
<reference evidence="8" key="1">
    <citation type="journal article" date="2019" name="Environ. Microbiol.">
        <title>Fungal ecological strategies reflected in gene transcription - a case study of two litter decomposers.</title>
        <authorList>
            <person name="Barbi F."/>
            <person name="Kohler A."/>
            <person name="Barry K."/>
            <person name="Baskaran P."/>
            <person name="Daum C."/>
            <person name="Fauchery L."/>
            <person name="Ihrmark K."/>
            <person name="Kuo A."/>
            <person name="LaButti K."/>
            <person name="Lipzen A."/>
            <person name="Morin E."/>
            <person name="Grigoriev I.V."/>
            <person name="Henrissat B."/>
            <person name="Lindahl B."/>
            <person name="Martin F."/>
        </authorList>
    </citation>
    <scope>NUCLEOTIDE SEQUENCE</scope>
    <source>
        <strain evidence="8">JB14</strain>
    </source>
</reference>
<dbReference type="InterPro" id="IPR005829">
    <property type="entry name" value="Sugar_transporter_CS"/>
</dbReference>
<sequence>MLRSVGIKNPVHISAVNGALAIFNFFPGIMGGLCVDKLGRRPLLLISTTGMLITFTVIIILAAEFTRTQAPPLGIAFVVMLFLYYGMHDIGWVPLAELYPAEVLPFSIRSKGVSFGIMVMTASTALGAFLNPIGLNSLQWRFYFVFIAIQSMYLFLIWWFFIETKGRTIEQVSVLFDEHGGDAPPRLDRESEEKNTYLS</sequence>
<dbReference type="GO" id="GO:0005351">
    <property type="term" value="F:carbohydrate:proton symporter activity"/>
    <property type="evidence" value="ECO:0007669"/>
    <property type="project" value="TreeGrafter"/>
</dbReference>
<evidence type="ECO:0000256" key="5">
    <source>
        <dbReference type="ARBA" id="ARBA00023136"/>
    </source>
</evidence>
<dbReference type="Gene3D" id="1.20.1250.20">
    <property type="entry name" value="MFS general substrate transporter like domains"/>
    <property type="match status" value="1"/>
</dbReference>
<feature type="domain" description="Major facilitator superfamily (MFS) profile" evidence="7">
    <location>
        <begin position="1"/>
        <end position="165"/>
    </location>
</feature>
<dbReference type="Proteomes" id="UP000799118">
    <property type="component" value="Unassembled WGS sequence"/>
</dbReference>
<feature type="transmembrane region" description="Helical" evidence="6">
    <location>
        <begin position="142"/>
        <end position="161"/>
    </location>
</feature>
<keyword evidence="9" id="KW-1185">Reference proteome</keyword>
<evidence type="ECO:0000313" key="8">
    <source>
        <dbReference type="EMBL" id="KAE9400806.1"/>
    </source>
</evidence>
<evidence type="ECO:0000259" key="7">
    <source>
        <dbReference type="PROSITE" id="PS50850"/>
    </source>
</evidence>
<dbReference type="PROSITE" id="PS00216">
    <property type="entry name" value="SUGAR_TRANSPORT_1"/>
    <property type="match status" value="1"/>
</dbReference>
<dbReference type="AlphaFoldDB" id="A0A6A4HRS1"/>
<feature type="transmembrane region" description="Helical" evidence="6">
    <location>
        <begin position="12"/>
        <end position="35"/>
    </location>
</feature>
<dbReference type="InterPro" id="IPR005828">
    <property type="entry name" value="MFS_sugar_transport-like"/>
</dbReference>
<keyword evidence="5 6" id="KW-0472">Membrane</keyword>
<evidence type="ECO:0000256" key="1">
    <source>
        <dbReference type="ARBA" id="ARBA00004141"/>
    </source>
</evidence>
<dbReference type="InterPro" id="IPR036259">
    <property type="entry name" value="MFS_trans_sf"/>
</dbReference>
<name>A0A6A4HRS1_9AGAR</name>
<dbReference type="PANTHER" id="PTHR48022">
    <property type="entry name" value="PLASTIDIC GLUCOSE TRANSPORTER 4"/>
    <property type="match status" value="1"/>
</dbReference>
<proteinExistence type="inferred from homology"/>
<keyword evidence="4 6" id="KW-1133">Transmembrane helix</keyword>
<evidence type="ECO:0000256" key="2">
    <source>
        <dbReference type="ARBA" id="ARBA00010992"/>
    </source>
</evidence>
<dbReference type="PANTHER" id="PTHR48022:SF52">
    <property type="entry name" value="SUGAR TRANSPORTER, PUTATIVE-RELATED"/>
    <property type="match status" value="1"/>
</dbReference>
<keyword evidence="3 6" id="KW-0812">Transmembrane</keyword>
<evidence type="ECO:0000313" key="9">
    <source>
        <dbReference type="Proteomes" id="UP000799118"/>
    </source>
</evidence>
<feature type="transmembrane region" description="Helical" evidence="6">
    <location>
        <begin position="112"/>
        <end position="130"/>
    </location>
</feature>
<dbReference type="PROSITE" id="PS50850">
    <property type="entry name" value="MFS"/>
    <property type="match status" value="1"/>
</dbReference>
<dbReference type="GO" id="GO:0016020">
    <property type="term" value="C:membrane"/>
    <property type="evidence" value="ECO:0007669"/>
    <property type="project" value="UniProtKB-SubCell"/>
</dbReference>
<feature type="transmembrane region" description="Helical" evidence="6">
    <location>
        <begin position="42"/>
        <end position="63"/>
    </location>
</feature>
<evidence type="ECO:0000256" key="3">
    <source>
        <dbReference type="ARBA" id="ARBA00022692"/>
    </source>
</evidence>
<gene>
    <name evidence="8" type="ORF">BT96DRAFT_1018622</name>
</gene>
<accession>A0A6A4HRS1</accession>
<dbReference type="Pfam" id="PF00083">
    <property type="entry name" value="Sugar_tr"/>
    <property type="match status" value="1"/>
</dbReference>